<evidence type="ECO:0000256" key="2">
    <source>
        <dbReference type="ARBA" id="ARBA00023043"/>
    </source>
</evidence>
<evidence type="ECO:0008006" key="8">
    <source>
        <dbReference type="Google" id="ProtNLM"/>
    </source>
</evidence>
<feature type="transmembrane region" description="Helical" evidence="4">
    <location>
        <begin position="410"/>
        <end position="431"/>
    </location>
</feature>
<keyword evidence="7" id="KW-1185">Reference proteome</keyword>
<keyword evidence="1" id="KW-0677">Repeat</keyword>
<comment type="caution">
    <text evidence="6">The sequence shown here is derived from an EMBL/GenBank/DDBJ whole genome shotgun (WGS) entry which is preliminary data.</text>
</comment>
<evidence type="ECO:0000256" key="1">
    <source>
        <dbReference type="ARBA" id="ARBA00022737"/>
    </source>
</evidence>
<reference evidence="6" key="2">
    <citation type="submission" date="2023-06" db="EMBL/GenBank/DDBJ databases">
        <authorList>
            <consortium name="Lawrence Berkeley National Laboratory"/>
            <person name="Haridas S."/>
            <person name="Hensen N."/>
            <person name="Bonometti L."/>
            <person name="Westerberg I."/>
            <person name="Brannstrom I.O."/>
            <person name="Guillou S."/>
            <person name="Cros-Aarteil S."/>
            <person name="Calhoun S."/>
            <person name="Kuo A."/>
            <person name="Mondo S."/>
            <person name="Pangilinan J."/>
            <person name="Riley R."/>
            <person name="Labutti K."/>
            <person name="Andreopoulos B."/>
            <person name="Lipzen A."/>
            <person name="Chen C."/>
            <person name="Yanf M."/>
            <person name="Daum C."/>
            <person name="Ng V."/>
            <person name="Clum A."/>
            <person name="Steindorff A."/>
            <person name="Ohm R."/>
            <person name="Martin F."/>
            <person name="Silar P."/>
            <person name="Natvig D."/>
            <person name="Lalanne C."/>
            <person name="Gautier V."/>
            <person name="Ament-Velasquez S.L."/>
            <person name="Kruys A."/>
            <person name="Hutchinson M.I."/>
            <person name="Powell A.J."/>
            <person name="Barry K."/>
            <person name="Miller A.N."/>
            <person name="Grigoriev I.V."/>
            <person name="Debuchy R."/>
            <person name="Gladieux P."/>
            <person name="Thoren M.H."/>
            <person name="Johannesson H."/>
        </authorList>
    </citation>
    <scope>NUCLEOTIDE SEQUENCE</scope>
    <source>
        <strain evidence="6">CBS 958.72</strain>
    </source>
</reference>
<feature type="chain" id="PRO_5042274602" description="Protein SSH4" evidence="5">
    <location>
        <begin position="27"/>
        <end position="1973"/>
    </location>
</feature>
<evidence type="ECO:0000256" key="3">
    <source>
        <dbReference type="SAM" id="MobiDB-lite"/>
    </source>
</evidence>
<keyword evidence="4" id="KW-1133">Transmembrane helix</keyword>
<feature type="region of interest" description="Disordered" evidence="3">
    <location>
        <begin position="369"/>
        <end position="389"/>
    </location>
</feature>
<dbReference type="Pfam" id="PF12796">
    <property type="entry name" value="Ank_2"/>
    <property type="match status" value="1"/>
</dbReference>
<dbReference type="InterPro" id="IPR002110">
    <property type="entry name" value="Ankyrin_rpt"/>
</dbReference>
<feature type="compositionally biased region" description="Basic and acidic residues" evidence="3">
    <location>
        <begin position="168"/>
        <end position="180"/>
    </location>
</feature>
<dbReference type="Proteomes" id="UP001287356">
    <property type="component" value="Unassembled WGS sequence"/>
</dbReference>
<protein>
    <recommendedName>
        <fullName evidence="8">Protein SSH4</fullName>
    </recommendedName>
</protein>
<feature type="signal peptide" evidence="5">
    <location>
        <begin position="1"/>
        <end position="26"/>
    </location>
</feature>
<proteinExistence type="predicted"/>
<feature type="region of interest" description="Disordered" evidence="3">
    <location>
        <begin position="532"/>
        <end position="560"/>
    </location>
</feature>
<feature type="compositionally biased region" description="Polar residues" evidence="3">
    <location>
        <begin position="532"/>
        <end position="549"/>
    </location>
</feature>
<feature type="region of interest" description="Disordered" evidence="3">
    <location>
        <begin position="1482"/>
        <end position="1501"/>
    </location>
</feature>
<keyword evidence="2" id="KW-0040">ANK repeat</keyword>
<dbReference type="SUPFAM" id="SSF48403">
    <property type="entry name" value="Ankyrin repeat"/>
    <property type="match status" value="2"/>
</dbReference>
<keyword evidence="4" id="KW-0472">Membrane</keyword>
<organism evidence="6 7">
    <name type="scientific">Lasiosphaeria ovina</name>
    <dbReference type="NCBI Taxonomy" id="92902"/>
    <lineage>
        <taxon>Eukaryota</taxon>
        <taxon>Fungi</taxon>
        <taxon>Dikarya</taxon>
        <taxon>Ascomycota</taxon>
        <taxon>Pezizomycotina</taxon>
        <taxon>Sordariomycetes</taxon>
        <taxon>Sordariomycetidae</taxon>
        <taxon>Sordariales</taxon>
        <taxon>Lasiosphaeriaceae</taxon>
        <taxon>Lasiosphaeria</taxon>
    </lineage>
</organism>
<dbReference type="PANTHER" id="PTHR24198:SF165">
    <property type="entry name" value="ANKYRIN REPEAT-CONTAINING PROTEIN-RELATED"/>
    <property type="match status" value="1"/>
</dbReference>
<keyword evidence="4" id="KW-0812">Transmembrane</keyword>
<dbReference type="InterPro" id="IPR043136">
    <property type="entry name" value="B30.2/SPRY_sf"/>
</dbReference>
<accession>A0AAE0JTX1</accession>
<evidence type="ECO:0000313" key="7">
    <source>
        <dbReference type="Proteomes" id="UP001287356"/>
    </source>
</evidence>
<feature type="transmembrane region" description="Helical" evidence="4">
    <location>
        <begin position="294"/>
        <end position="313"/>
    </location>
</feature>
<sequence>MGAPTNMAIYWVAVTTALMMAPCVAAAEGDSEFAFNLFSDLAPVLALFGEKFATQFASESLDWLDHLIFAMVPLGIVTAITAAIRVQGPRAAQAFIGLARENVASAEIELMSSTSNEVCELFNGKGIVRAMGKASIKQILVFPSVYKTEKEKLQEDDLRPAPTFRRGPVGDDVIHGKTDEESATESAPDLVHDKGAVETVDKAGYSSSGDGKEPDENDEMKALRRLGPPNLQLNHARPQSSEDERQAKLSVLCIAAIAVLLQLGLVAIAGLVTLHEGTRTSVGYELKSYGFPCYAAGSFALCLGMATCSYIIARSTTEWCWEPVDSLNATDSSARPHLFWVQKAQSVNDQTFSPYAISEGRILRVITSSRRGDSHQQAGGPKGRDSTPVADGAGAGPLGYLSERLQRNTWGAVTMLGVLTTGSGFILQFIGLRALPYPVSFAQLGGIVAMAIFRAMIRTRTRSPLRGFETVPRYELDFLASRIAFQEEFIGNEHVATVSGTDSKAKRHDWRVFTAGDLEDGYKFPFPVIATTTAPGPTDTQPGNCGTRSTEGHREPKVSSQQLLRVRQRLGASLALSRSIIYVLSEFIDDPRTLRIPKQDGSSDLKDDATICLNIALPTTRSKSPHSAVLVADEDWVRIRCFWQTNGNSNDKTVSGTWEVDQDSLDAVLSLWMAYVEETHPPGLQSAAADAGGKGLRQAGWFDPGATTPTYQFRRILGDDYYKSGTLKRDLSWWVDGFSEQMLTKDRDANVKLIIGFNGREVLDPTAHELAVDSCLPLPLILAQHLFTAFMWSIAKYLPSSCLGQGLPRNKQEVEVSQGGKFVPQQFRRTWSEPTLRQRSLTKVAQRIERTGLGDATEVLLCIVPPLSFADLLPNEVMLRMLPQKNPDCGWAEVADCYNNLLQSELGKSIEERFCYEAVVVTVDFLLVVSEPYEPYDDDEDTKPRDELQVALMTLANTLLSGYYKILGKLFKVYRLQRRFGDVIRALNRFGDVKRADQTIQDAIDSELQPRTIPKKSEVEDPPIYPVRYSWEEISQEFSAPNLSFSPGHLDILGILAGSHPDGSRGRRDPIKTYKTIAECMDEQDLFGWSPLHYTSLCQDSEIVKKIYGEVESKFKSNSGKRGILKLRDQWGRSPLHVAVRGGCYNNVQELLDLAEDSRAIAQLAGRDGLTPMHLAVKGGSEDCFTPLRRALRGTPVTQTDMWDREALHIAASLGHAKLCGILLDCRGHAEPEREDEMECTPLMYTLNILNKRRHSGEDSETESVKELERLVKKIIEHIQEDVRFRYKNGGTLLHLVAQYGDLKIFSEKAKGLGININKEDINEMNDDGRLPLHVAIMARKADNALFILKEMNEGSKINLEMTKTSEGLSAVAMACEMGLRPVVEQLLAIEDAVFFDDAENQRRSLLHFAVATSDENLAEGRKTVVDLLLQHAKFEPRDLRSEDKDGRTPLIAACISRFEYAVTKILEGAFKLSLAYQTSESTASQQDSENSSPPDEFRDMVNQRDGMYNQSALEYACELGEEKIVEALLEPRYKVTPNGAAEKWHRFTALHFAVGFAESEKESWRNIAKLLCDRVPEMLDKEDEYGRTPLFLADDGNQEELCRLILAHNNASYQLKEPFLMRALDDPSRDRISYIPGLIRSLGKKDEKKDDFPKIFGERDRIARLADRQSIAAWTDMALGRSMEGDNLLSVDIPCHFAIRGYEDNAIIGMIGRLEEHWERQEEGSRFERLTRPDLTGELGWSVVDWAKSFGVRGDVIKEIRDRYNLALTKLSSANKSEKRAEVASGGAKYVFDIPNTDQNLRNSGLLSGTGNSNMFSFDVKIIKWPPGGTLIIGFCGEFFPEGKDAKYPGKFYNSWGFEDRGMLYVEGEWDTISEQHDVDSCFEQGDTITVCLEPLSRDTSPGAARKVWYLKRSQNAKAAEFSPDGKDTVPLLSEDRFHKGKIYPCIGVDVTAQGVGLEIEVDFRNSRLPRT</sequence>
<feature type="transmembrane region" description="Helical" evidence="4">
    <location>
        <begin position="249"/>
        <end position="274"/>
    </location>
</feature>
<dbReference type="PANTHER" id="PTHR24198">
    <property type="entry name" value="ANKYRIN REPEAT AND PROTEIN KINASE DOMAIN-CONTAINING PROTEIN"/>
    <property type="match status" value="1"/>
</dbReference>
<dbReference type="InterPro" id="IPR036770">
    <property type="entry name" value="Ankyrin_rpt-contain_sf"/>
</dbReference>
<feature type="region of interest" description="Disordered" evidence="3">
    <location>
        <begin position="151"/>
        <end position="195"/>
    </location>
</feature>
<feature type="compositionally biased region" description="Polar residues" evidence="3">
    <location>
        <begin position="1482"/>
        <end position="1494"/>
    </location>
</feature>
<name>A0AAE0JTX1_9PEZI</name>
<feature type="transmembrane region" description="Helical" evidence="4">
    <location>
        <begin position="67"/>
        <end position="86"/>
    </location>
</feature>
<dbReference type="SMART" id="SM00248">
    <property type="entry name" value="ANK"/>
    <property type="match status" value="12"/>
</dbReference>
<reference evidence="6" key="1">
    <citation type="journal article" date="2023" name="Mol. Phylogenet. Evol.">
        <title>Genome-scale phylogeny and comparative genomics of the fungal order Sordariales.</title>
        <authorList>
            <person name="Hensen N."/>
            <person name="Bonometti L."/>
            <person name="Westerberg I."/>
            <person name="Brannstrom I.O."/>
            <person name="Guillou S."/>
            <person name="Cros-Aarteil S."/>
            <person name="Calhoun S."/>
            <person name="Haridas S."/>
            <person name="Kuo A."/>
            <person name="Mondo S."/>
            <person name="Pangilinan J."/>
            <person name="Riley R."/>
            <person name="LaButti K."/>
            <person name="Andreopoulos B."/>
            <person name="Lipzen A."/>
            <person name="Chen C."/>
            <person name="Yan M."/>
            <person name="Daum C."/>
            <person name="Ng V."/>
            <person name="Clum A."/>
            <person name="Steindorff A."/>
            <person name="Ohm R.A."/>
            <person name="Martin F."/>
            <person name="Silar P."/>
            <person name="Natvig D.O."/>
            <person name="Lalanne C."/>
            <person name="Gautier V."/>
            <person name="Ament-Velasquez S.L."/>
            <person name="Kruys A."/>
            <person name="Hutchinson M.I."/>
            <person name="Powell A.J."/>
            <person name="Barry K."/>
            <person name="Miller A.N."/>
            <person name="Grigoriev I.V."/>
            <person name="Debuchy R."/>
            <person name="Gladieux P."/>
            <person name="Hiltunen Thoren M."/>
            <person name="Johannesson H."/>
        </authorList>
    </citation>
    <scope>NUCLEOTIDE SEQUENCE</scope>
    <source>
        <strain evidence="6">CBS 958.72</strain>
    </source>
</reference>
<keyword evidence="5" id="KW-0732">Signal</keyword>
<evidence type="ECO:0000313" key="6">
    <source>
        <dbReference type="EMBL" id="KAK3361738.1"/>
    </source>
</evidence>
<dbReference type="Gene3D" id="2.60.120.920">
    <property type="match status" value="1"/>
</dbReference>
<evidence type="ECO:0000256" key="5">
    <source>
        <dbReference type="SAM" id="SignalP"/>
    </source>
</evidence>
<dbReference type="EMBL" id="JAULSN010000011">
    <property type="protein sequence ID" value="KAK3361738.1"/>
    <property type="molecule type" value="Genomic_DNA"/>
</dbReference>
<dbReference type="Gene3D" id="1.25.40.20">
    <property type="entry name" value="Ankyrin repeat-containing domain"/>
    <property type="match status" value="3"/>
</dbReference>
<evidence type="ECO:0000256" key="4">
    <source>
        <dbReference type="SAM" id="Phobius"/>
    </source>
</evidence>
<gene>
    <name evidence="6" type="ORF">B0T24DRAFT_671375</name>
</gene>